<comment type="subcellular location">
    <subcellularLocation>
        <location evidence="1">Cell membrane</location>
        <topology evidence="1">Single-pass type I membrane protein</topology>
    </subcellularLocation>
    <subcellularLocation>
        <location evidence="17">Membrane</location>
        <topology evidence="17">Single-pass type I membrane protein</topology>
    </subcellularLocation>
</comment>
<dbReference type="GO" id="GO:0032991">
    <property type="term" value="C:protein-containing complex"/>
    <property type="evidence" value="ECO:0007669"/>
    <property type="project" value="TreeGrafter"/>
</dbReference>
<feature type="domain" description="EGF-like" evidence="21">
    <location>
        <begin position="401"/>
        <end position="439"/>
    </location>
</feature>
<evidence type="ECO:0000256" key="18">
    <source>
        <dbReference type="SAM" id="MobiDB-lite"/>
    </source>
</evidence>
<feature type="disulfide bond" evidence="15">
    <location>
        <begin position="581"/>
        <end position="590"/>
    </location>
</feature>
<comment type="function">
    <text evidence="17">Putative Notch ligand involved in the mediation of Notch signaling.</text>
</comment>
<dbReference type="InterPro" id="IPR000152">
    <property type="entry name" value="EGF-type_Asp/Asn_hydroxyl_site"/>
</dbReference>
<dbReference type="InterPro" id="IPR018097">
    <property type="entry name" value="EGF_Ca-bd_CS"/>
</dbReference>
<evidence type="ECO:0000256" key="7">
    <source>
        <dbReference type="ARBA" id="ARBA00022737"/>
    </source>
</evidence>
<feature type="domain" description="DSL" evidence="22">
    <location>
        <begin position="170"/>
        <end position="215"/>
    </location>
</feature>
<evidence type="ECO:0000256" key="14">
    <source>
        <dbReference type="ARBA" id="ARBA00023180"/>
    </source>
</evidence>
<feature type="region of interest" description="Disordered" evidence="18">
    <location>
        <begin position="720"/>
        <end position="767"/>
    </location>
</feature>
<feature type="disulfide bond" evidence="15">
    <location>
        <begin position="352"/>
        <end position="361"/>
    </location>
</feature>
<feature type="disulfide bond" evidence="15">
    <location>
        <begin position="390"/>
        <end position="399"/>
    </location>
</feature>
<dbReference type="InterPro" id="IPR001881">
    <property type="entry name" value="EGF-like_Ca-bd_dom"/>
</dbReference>
<keyword evidence="10" id="KW-0832">Ubl conjugation</keyword>
<dbReference type="FunFam" id="2.10.25.10:FF:000004">
    <property type="entry name" value="Neurogenic locus notch 1"/>
    <property type="match status" value="1"/>
</dbReference>
<feature type="signal peptide" evidence="20">
    <location>
        <begin position="1"/>
        <end position="19"/>
    </location>
</feature>
<dbReference type="SMART" id="SM00179">
    <property type="entry name" value="EGF_CA"/>
    <property type="match status" value="8"/>
</dbReference>
<dbReference type="PROSITE" id="PS00010">
    <property type="entry name" value="ASX_HYDROXYL"/>
    <property type="match status" value="5"/>
</dbReference>
<feature type="domain" description="EGF-like" evidence="21">
    <location>
        <begin position="517"/>
        <end position="553"/>
    </location>
</feature>
<feature type="domain" description="EGF-like" evidence="21">
    <location>
        <begin position="326"/>
        <end position="362"/>
    </location>
</feature>
<dbReference type="GO" id="GO:0005886">
    <property type="term" value="C:plasma membrane"/>
    <property type="evidence" value="ECO:0007669"/>
    <property type="project" value="UniProtKB-SubCell"/>
</dbReference>
<comment type="caution">
    <text evidence="15">Lacks conserved residue(s) required for the propagation of feature annotation.</text>
</comment>
<dbReference type="InterPro" id="IPR051022">
    <property type="entry name" value="Notch_Cell-Fate_Det"/>
</dbReference>
<dbReference type="CDD" id="cd00054">
    <property type="entry name" value="EGF_CA"/>
    <property type="match status" value="8"/>
</dbReference>
<dbReference type="Gene3D" id="2.10.25.10">
    <property type="entry name" value="Laminin"/>
    <property type="match status" value="9"/>
</dbReference>
<feature type="chain" id="PRO_5010859286" description="Delta-like protein" evidence="20">
    <location>
        <begin position="20"/>
        <end position="892"/>
    </location>
</feature>
<dbReference type="SUPFAM" id="SSF57196">
    <property type="entry name" value="EGF/Laminin"/>
    <property type="match status" value="8"/>
</dbReference>
<evidence type="ECO:0000256" key="1">
    <source>
        <dbReference type="ARBA" id="ARBA00004251"/>
    </source>
</evidence>
<feature type="disulfide bond" evidence="15">
    <location>
        <begin position="314"/>
        <end position="323"/>
    </location>
</feature>
<dbReference type="PROSITE" id="PS01186">
    <property type="entry name" value="EGF_2"/>
    <property type="match status" value="8"/>
</dbReference>
<organism evidence="23">
    <name type="scientific">Amphimedon queenslandica</name>
    <name type="common">Sponge</name>
    <dbReference type="NCBI Taxonomy" id="400682"/>
    <lineage>
        <taxon>Eukaryota</taxon>
        <taxon>Metazoa</taxon>
        <taxon>Porifera</taxon>
        <taxon>Demospongiae</taxon>
        <taxon>Heteroscleromorpha</taxon>
        <taxon>Haplosclerida</taxon>
        <taxon>Niphatidae</taxon>
        <taxon>Amphimedon</taxon>
    </lineage>
</organism>
<evidence type="ECO:0000256" key="3">
    <source>
        <dbReference type="ARBA" id="ARBA00022475"/>
    </source>
</evidence>
<dbReference type="GO" id="GO:0045197">
    <property type="term" value="P:establishment or maintenance of epithelial cell apical/basal polarity"/>
    <property type="evidence" value="ECO:0007669"/>
    <property type="project" value="TreeGrafter"/>
</dbReference>
<feature type="domain" description="EGF-like" evidence="21">
    <location>
        <begin position="286"/>
        <end position="324"/>
    </location>
</feature>
<feature type="region of interest" description="Disordered" evidence="18">
    <location>
        <begin position="835"/>
        <end position="864"/>
    </location>
</feature>
<feature type="region of interest" description="Disordered" evidence="18">
    <location>
        <begin position="787"/>
        <end position="810"/>
    </location>
</feature>
<keyword evidence="6 17" id="KW-0732">Signal</keyword>
<dbReference type="InterPro" id="IPR000742">
    <property type="entry name" value="EGF"/>
</dbReference>
<feature type="compositionally biased region" description="Polar residues" evidence="18">
    <location>
        <begin position="758"/>
        <end position="767"/>
    </location>
</feature>
<evidence type="ECO:0000256" key="19">
    <source>
        <dbReference type="SAM" id="Phobius"/>
    </source>
</evidence>
<dbReference type="OMA" id="QNGHYRC"/>
<dbReference type="GO" id="GO:0007157">
    <property type="term" value="P:heterophilic cell-cell adhesion via plasma membrane cell adhesion molecules"/>
    <property type="evidence" value="ECO:0007669"/>
    <property type="project" value="TreeGrafter"/>
</dbReference>
<feature type="domain" description="EGF-like" evidence="21">
    <location>
        <begin position="364"/>
        <end position="400"/>
    </location>
</feature>
<dbReference type="PROSITE" id="PS00022">
    <property type="entry name" value="EGF_1"/>
    <property type="match status" value="9"/>
</dbReference>
<evidence type="ECO:0000256" key="6">
    <source>
        <dbReference type="ARBA" id="ARBA00022729"/>
    </source>
</evidence>
<evidence type="ECO:0000256" key="16">
    <source>
        <dbReference type="PROSITE-ProRule" id="PRU00377"/>
    </source>
</evidence>
<proteinExistence type="predicted"/>
<keyword evidence="8" id="KW-0221">Differentiation</keyword>
<dbReference type="SMART" id="SM00051">
    <property type="entry name" value="DSL"/>
    <property type="match status" value="1"/>
</dbReference>
<keyword evidence="13 15" id="KW-1015">Disulfide bond</keyword>
<dbReference type="AlphaFoldDB" id="A0A1X7VDH5"/>
<evidence type="ECO:0000256" key="4">
    <source>
        <dbReference type="ARBA" id="ARBA00022536"/>
    </source>
</evidence>
<dbReference type="FunFam" id="2.10.25.10:FF:000472">
    <property type="entry name" value="Uncharacterized protein, isoform A"/>
    <property type="match status" value="2"/>
</dbReference>
<dbReference type="OrthoDB" id="283575at2759"/>
<keyword evidence="12 17" id="KW-0472">Membrane</keyword>
<dbReference type="Gene3D" id="2.10.25.140">
    <property type="match status" value="1"/>
</dbReference>
<dbReference type="PROSITE" id="PS51051">
    <property type="entry name" value="DSL"/>
    <property type="match status" value="1"/>
</dbReference>
<sequence>MNGWLLLLCLSLLSHLCTGRYTLLVKAVQYHNPDNQDWNDGCCDWPCSNNCDLYFKFCIRNKGLSASNINNCWDSVQTYGDVSTNNYYFPNYGELYPGARIWNDLTFNRNEPWPGSVQVLVESLDADDNADDLIDRNAFNLDLSPNGQWSNELYANGYYDRAQFRIRVRLFCQQNYYGSDCNVYCVQRNDDTNGHYTCGSDGAKICNNGYTNPSGNCLTPICSSGCSSQNGYCNVPGECLCNTGWTGTNCNECIPKSGCSTSHGYCNVANECLCETGYGGSLCTEDHDVCGHEAPCLRGGTCTNIIPDGFRCSCPPGYNGSRCETEVNECDPRPCQNGGTCFDRINDYYCECVAGWTGTQCQTNIDDCQSSPCLNNGTCGDLVNGYQCSCVTGFIGPNCEGHHCHSTPCSNNGTCVQVTSNDIGYTCVCQPGYTGVNCTKEIDECSSAPCYNNATCIDALADYSCSCLPGFTGKDCQVNIDECVRAQCSVHSICMDEVNEYQCICDIGYTGRYCDTKIDYCSPPPCLNNGTCSSYPGYYTCNCQEGFNGTECDNNIDDCVSDPCLNGGTCNDIIRGFTCTCPIGWTGLVCSTVVSACDPNPCPTDYICVDNTSATYGYNYYCEHCSEYDSCTFYGAPSPSPNPNSGAVTGNSNGGVGMLVGVSVGGALLSCCFAMIIVGCCCYLCRKKTQMKKFEIPIEGSHFSDNPTYIPPELLQSTTLDRSASPQYGTSAQKLYGKGKKGRPLSPQKDGYELLDQSGDTTSSLRSTVRSGSLLLTGVYDKLKHDNIYTETDGPNNTGKGDFDEESFPPLKGTDTISPYDRLPFQEPTTPAYDSIGTSDDQGANHYERISSSPICTSPSLNTPYQDASIYATIPANENNYEPLPGSNDNNK</sequence>
<accession>A0A1X7VDH5</accession>
<keyword evidence="7 17" id="KW-0677">Repeat</keyword>
<feature type="domain" description="EGF-like" evidence="21">
    <location>
        <begin position="441"/>
        <end position="477"/>
    </location>
</feature>
<evidence type="ECO:0000256" key="15">
    <source>
        <dbReference type="PROSITE-ProRule" id="PRU00076"/>
    </source>
</evidence>
<feature type="disulfide bond" evidence="16">
    <location>
        <begin position="172"/>
        <end position="181"/>
    </location>
</feature>
<name>A0A1X7VDH5_AMPQE</name>
<dbReference type="Pfam" id="PF12661">
    <property type="entry name" value="hEGF"/>
    <property type="match status" value="1"/>
</dbReference>
<reference evidence="23" key="1">
    <citation type="submission" date="2017-05" db="UniProtKB">
        <authorList>
            <consortium name="EnsemblMetazoa"/>
        </authorList>
    </citation>
    <scope>IDENTIFICATION</scope>
</reference>
<dbReference type="STRING" id="400682.A0A1X7VDH5"/>
<keyword evidence="14" id="KW-0325">Glycoprotein</keyword>
<evidence type="ECO:0000256" key="17">
    <source>
        <dbReference type="RuleBase" id="RU280815"/>
    </source>
</evidence>
<evidence type="ECO:0000256" key="10">
    <source>
        <dbReference type="ARBA" id="ARBA00022843"/>
    </source>
</evidence>
<dbReference type="FunFam" id="2.10.25.10:FF:000143">
    <property type="entry name" value="Protein crumbs 1"/>
    <property type="match status" value="1"/>
</dbReference>
<feature type="disulfide bond" evidence="15">
    <location>
        <begin position="429"/>
        <end position="438"/>
    </location>
</feature>
<dbReference type="PANTHER" id="PTHR24049">
    <property type="entry name" value="CRUMBS FAMILY MEMBER"/>
    <property type="match status" value="1"/>
</dbReference>
<dbReference type="InParanoid" id="A0A1X7VDH5"/>
<evidence type="ECO:0000259" key="21">
    <source>
        <dbReference type="PROSITE" id="PS50026"/>
    </source>
</evidence>
<dbReference type="InterPro" id="IPR013032">
    <property type="entry name" value="EGF-like_CS"/>
</dbReference>
<dbReference type="GO" id="GO:0030154">
    <property type="term" value="P:cell differentiation"/>
    <property type="evidence" value="ECO:0007669"/>
    <property type="project" value="UniProtKB-KW"/>
</dbReference>
<evidence type="ECO:0000256" key="9">
    <source>
        <dbReference type="ARBA" id="ARBA00022837"/>
    </source>
</evidence>
<dbReference type="GO" id="GO:0005509">
    <property type="term" value="F:calcium ion binding"/>
    <property type="evidence" value="ECO:0007669"/>
    <property type="project" value="InterPro"/>
</dbReference>
<feature type="domain" description="EGF-like" evidence="21">
    <location>
        <begin position="555"/>
        <end position="591"/>
    </location>
</feature>
<dbReference type="PROSITE" id="PS01187">
    <property type="entry name" value="EGF_CA"/>
    <property type="match status" value="3"/>
</dbReference>
<dbReference type="EnsemblMetazoa" id="Aqu2.1.38360_001">
    <property type="protein sequence ID" value="Aqu2.1.38360_001"/>
    <property type="gene ID" value="Aqu2.1.38360"/>
</dbReference>
<evidence type="ECO:0000256" key="13">
    <source>
        <dbReference type="ARBA" id="ARBA00023157"/>
    </source>
</evidence>
<protein>
    <recommendedName>
        <fullName evidence="17">Delta-like protein</fullName>
    </recommendedName>
</protein>
<dbReference type="eggNOG" id="KOG1217">
    <property type="taxonomic scope" value="Eukaryota"/>
</dbReference>
<evidence type="ECO:0000256" key="2">
    <source>
        <dbReference type="ARBA" id="ARBA00022473"/>
    </source>
</evidence>
<feature type="compositionally biased region" description="Polar residues" evidence="18">
    <location>
        <begin position="850"/>
        <end position="864"/>
    </location>
</feature>
<keyword evidence="11 17" id="KW-1133">Transmembrane helix</keyword>
<dbReference type="InterPro" id="IPR001774">
    <property type="entry name" value="DSL"/>
</dbReference>
<dbReference type="GO" id="GO:0007154">
    <property type="term" value="P:cell communication"/>
    <property type="evidence" value="ECO:0007669"/>
    <property type="project" value="InterPro"/>
</dbReference>
<feature type="transmembrane region" description="Helical" evidence="19">
    <location>
        <begin position="658"/>
        <end position="685"/>
    </location>
</feature>
<feature type="compositionally biased region" description="Polar residues" evidence="18">
    <location>
        <begin position="720"/>
        <end position="733"/>
    </location>
</feature>
<evidence type="ECO:0000313" key="23">
    <source>
        <dbReference type="EnsemblMetazoa" id="Aqu2.1.38360_001"/>
    </source>
</evidence>
<feature type="disulfide bond" evidence="15">
    <location>
        <begin position="505"/>
        <end position="514"/>
    </location>
</feature>
<keyword evidence="5 17" id="KW-0812">Transmembrane</keyword>
<keyword evidence="4 15" id="KW-0245">EGF-like domain</keyword>
<keyword evidence="3" id="KW-1003">Cell membrane</keyword>
<keyword evidence="2 17" id="KW-0217">Developmental protein</keyword>
<evidence type="ECO:0000256" key="5">
    <source>
        <dbReference type="ARBA" id="ARBA00022692"/>
    </source>
</evidence>
<dbReference type="Pfam" id="PF00008">
    <property type="entry name" value="EGF"/>
    <property type="match status" value="7"/>
</dbReference>
<dbReference type="Pfam" id="PF01414">
    <property type="entry name" value="DSL"/>
    <property type="match status" value="1"/>
</dbReference>
<dbReference type="PROSITE" id="PS50026">
    <property type="entry name" value="EGF_3"/>
    <property type="match status" value="8"/>
</dbReference>
<evidence type="ECO:0000256" key="12">
    <source>
        <dbReference type="ARBA" id="ARBA00023136"/>
    </source>
</evidence>
<evidence type="ECO:0000256" key="8">
    <source>
        <dbReference type="ARBA" id="ARBA00022782"/>
    </source>
</evidence>
<dbReference type="FunFam" id="2.10.25.10:FF:000391">
    <property type="entry name" value="Weary, isoform C"/>
    <property type="match status" value="1"/>
</dbReference>
<feature type="compositionally biased region" description="Polar residues" evidence="18">
    <location>
        <begin position="789"/>
        <end position="799"/>
    </location>
</feature>
<dbReference type="GO" id="GO:0023052">
    <property type="term" value="P:signaling"/>
    <property type="evidence" value="ECO:0007669"/>
    <property type="project" value="UniProtKB-ARBA"/>
</dbReference>
<dbReference type="SMART" id="SM00181">
    <property type="entry name" value="EGF"/>
    <property type="match status" value="10"/>
</dbReference>
<evidence type="ECO:0000256" key="11">
    <source>
        <dbReference type="ARBA" id="ARBA00022989"/>
    </source>
</evidence>
<feature type="domain" description="EGF-like" evidence="21">
    <location>
        <begin position="479"/>
        <end position="515"/>
    </location>
</feature>
<evidence type="ECO:0000256" key="20">
    <source>
        <dbReference type="SAM" id="SignalP"/>
    </source>
</evidence>
<feature type="disulfide bond" evidence="15">
    <location>
        <begin position="467"/>
        <end position="476"/>
    </location>
</feature>
<keyword evidence="9" id="KW-0106">Calcium</keyword>
<dbReference type="FunFam" id="2.10.25.10:FF:000294">
    <property type="entry name" value="Delta-like protein"/>
    <property type="match status" value="1"/>
</dbReference>
<evidence type="ECO:0000259" key="22">
    <source>
        <dbReference type="PROSITE" id="PS51051"/>
    </source>
</evidence>
<feature type="disulfide bond" evidence="15">
    <location>
        <begin position="543"/>
        <end position="552"/>
    </location>
</feature>